<evidence type="ECO:0000313" key="3">
    <source>
        <dbReference type="Proteomes" id="UP001328107"/>
    </source>
</evidence>
<keyword evidence="1" id="KW-0732">Signal</keyword>
<gene>
    <name evidence="2" type="ORF">PMAYCL1PPCAC_30621</name>
</gene>
<evidence type="ECO:0000313" key="2">
    <source>
        <dbReference type="EMBL" id="GMR60426.1"/>
    </source>
</evidence>
<feature type="non-terminal residue" evidence="2">
    <location>
        <position position="1"/>
    </location>
</feature>
<keyword evidence="3" id="KW-1185">Reference proteome</keyword>
<name>A0AAN5DBI6_9BILA</name>
<dbReference type="AlphaFoldDB" id="A0AAN5DBI6"/>
<feature type="chain" id="PRO_5042872278" description="Ribosomal protein" evidence="1">
    <location>
        <begin position="18"/>
        <end position="108"/>
    </location>
</feature>
<protein>
    <recommendedName>
        <fullName evidence="4">Ribosomal protein</fullName>
    </recommendedName>
</protein>
<dbReference type="Proteomes" id="UP001328107">
    <property type="component" value="Unassembled WGS sequence"/>
</dbReference>
<evidence type="ECO:0008006" key="4">
    <source>
        <dbReference type="Google" id="ProtNLM"/>
    </source>
</evidence>
<sequence length="108" mass="12231">FQFILLISISKAFLSSSVIISRKSTILPVLKVYPVRNFCSTTYVSPIRRYSRLQNGFFPRSAPMWSSAGPRYLSLIWCIALSTVSEPIGEKEGVLITFSNGYFIAHYK</sequence>
<organism evidence="2 3">
    <name type="scientific">Pristionchus mayeri</name>
    <dbReference type="NCBI Taxonomy" id="1317129"/>
    <lineage>
        <taxon>Eukaryota</taxon>
        <taxon>Metazoa</taxon>
        <taxon>Ecdysozoa</taxon>
        <taxon>Nematoda</taxon>
        <taxon>Chromadorea</taxon>
        <taxon>Rhabditida</taxon>
        <taxon>Rhabditina</taxon>
        <taxon>Diplogasteromorpha</taxon>
        <taxon>Diplogasteroidea</taxon>
        <taxon>Neodiplogasteridae</taxon>
        <taxon>Pristionchus</taxon>
    </lineage>
</organism>
<comment type="caution">
    <text evidence="2">The sequence shown here is derived from an EMBL/GenBank/DDBJ whole genome shotgun (WGS) entry which is preliminary data.</text>
</comment>
<reference evidence="3" key="1">
    <citation type="submission" date="2022-10" db="EMBL/GenBank/DDBJ databases">
        <title>Genome assembly of Pristionchus species.</title>
        <authorList>
            <person name="Yoshida K."/>
            <person name="Sommer R.J."/>
        </authorList>
    </citation>
    <scope>NUCLEOTIDE SEQUENCE [LARGE SCALE GENOMIC DNA]</scope>
    <source>
        <strain evidence="3">RS5460</strain>
    </source>
</reference>
<feature type="signal peptide" evidence="1">
    <location>
        <begin position="1"/>
        <end position="17"/>
    </location>
</feature>
<accession>A0AAN5DBI6</accession>
<dbReference type="EMBL" id="BTRK01000006">
    <property type="protein sequence ID" value="GMR60426.1"/>
    <property type="molecule type" value="Genomic_DNA"/>
</dbReference>
<proteinExistence type="predicted"/>
<evidence type="ECO:0000256" key="1">
    <source>
        <dbReference type="SAM" id="SignalP"/>
    </source>
</evidence>